<sequence length="56" mass="5892">MAAVLIMPYINIVATTPEVVATTVEEMDTMVMVMVVAVAAAAIVEAPILEEIMLGD</sequence>
<dbReference type="EMBL" id="BTGU01010214">
    <property type="protein sequence ID" value="GMN71930.1"/>
    <property type="molecule type" value="Genomic_DNA"/>
</dbReference>
<name>A0AA88JFF5_FICCA</name>
<keyword evidence="2" id="KW-1185">Reference proteome</keyword>
<organism evidence="1 2">
    <name type="scientific">Ficus carica</name>
    <name type="common">Common fig</name>
    <dbReference type="NCBI Taxonomy" id="3494"/>
    <lineage>
        <taxon>Eukaryota</taxon>
        <taxon>Viridiplantae</taxon>
        <taxon>Streptophyta</taxon>
        <taxon>Embryophyta</taxon>
        <taxon>Tracheophyta</taxon>
        <taxon>Spermatophyta</taxon>
        <taxon>Magnoliopsida</taxon>
        <taxon>eudicotyledons</taxon>
        <taxon>Gunneridae</taxon>
        <taxon>Pentapetalae</taxon>
        <taxon>rosids</taxon>
        <taxon>fabids</taxon>
        <taxon>Rosales</taxon>
        <taxon>Moraceae</taxon>
        <taxon>Ficeae</taxon>
        <taxon>Ficus</taxon>
    </lineage>
</organism>
<evidence type="ECO:0000313" key="2">
    <source>
        <dbReference type="Proteomes" id="UP001187192"/>
    </source>
</evidence>
<accession>A0AA88JFF5</accession>
<dbReference type="AlphaFoldDB" id="A0AA88JFF5"/>
<reference evidence="1" key="1">
    <citation type="submission" date="2023-07" db="EMBL/GenBank/DDBJ databases">
        <title>draft genome sequence of fig (Ficus carica).</title>
        <authorList>
            <person name="Takahashi T."/>
            <person name="Nishimura K."/>
        </authorList>
    </citation>
    <scope>NUCLEOTIDE SEQUENCE</scope>
</reference>
<proteinExistence type="predicted"/>
<gene>
    <name evidence="1" type="ORF">TIFTF001_051895</name>
</gene>
<comment type="caution">
    <text evidence="1">The sequence shown here is derived from an EMBL/GenBank/DDBJ whole genome shotgun (WGS) entry which is preliminary data.</text>
</comment>
<protein>
    <submittedName>
        <fullName evidence="1">Uncharacterized protein</fullName>
    </submittedName>
</protein>
<evidence type="ECO:0000313" key="1">
    <source>
        <dbReference type="EMBL" id="GMN71930.1"/>
    </source>
</evidence>
<dbReference type="Proteomes" id="UP001187192">
    <property type="component" value="Unassembled WGS sequence"/>
</dbReference>